<evidence type="ECO:0000313" key="1">
    <source>
        <dbReference type="EMBL" id="KKN74298.1"/>
    </source>
</evidence>
<accession>A0A0F9W8D1</accession>
<comment type="caution">
    <text evidence="1">The sequence shown here is derived from an EMBL/GenBank/DDBJ whole genome shotgun (WGS) entry which is preliminary data.</text>
</comment>
<organism evidence="1">
    <name type="scientific">marine sediment metagenome</name>
    <dbReference type="NCBI Taxonomy" id="412755"/>
    <lineage>
        <taxon>unclassified sequences</taxon>
        <taxon>metagenomes</taxon>
        <taxon>ecological metagenomes</taxon>
    </lineage>
</organism>
<dbReference type="AlphaFoldDB" id="A0A0F9W8D1"/>
<dbReference type="EMBL" id="LAZR01000329">
    <property type="protein sequence ID" value="KKN74298.1"/>
    <property type="molecule type" value="Genomic_DNA"/>
</dbReference>
<proteinExistence type="predicted"/>
<reference evidence="1" key="1">
    <citation type="journal article" date="2015" name="Nature">
        <title>Complex archaea that bridge the gap between prokaryotes and eukaryotes.</title>
        <authorList>
            <person name="Spang A."/>
            <person name="Saw J.H."/>
            <person name="Jorgensen S.L."/>
            <person name="Zaremba-Niedzwiedzka K."/>
            <person name="Martijn J."/>
            <person name="Lind A.E."/>
            <person name="van Eijk R."/>
            <person name="Schleper C."/>
            <person name="Guy L."/>
            <person name="Ettema T.J."/>
        </authorList>
    </citation>
    <scope>NUCLEOTIDE SEQUENCE</scope>
</reference>
<protein>
    <submittedName>
        <fullName evidence="1">Uncharacterized protein</fullName>
    </submittedName>
</protein>
<name>A0A0F9W8D1_9ZZZZ</name>
<gene>
    <name evidence="1" type="ORF">LCGC14_0392370</name>
</gene>
<sequence>MQLTTKIKTTFQATGTKALDDRTATDPINLSRTTSLANGTGASKANQSFHDQRSLASGANEELDLAGSLVDAFGDTITFTKIKAMRLVNQSLVDDFLIFGAAANGFNTPIGAVADKLRLKRGGLIIIEDPLDGYAVTTGTGDLLRIEHEAVTAAAAIYELTLVGEV</sequence>